<keyword evidence="5 8" id="KW-0472">Membrane</keyword>
<feature type="transmembrane region" description="Helical" evidence="8">
    <location>
        <begin position="338"/>
        <end position="359"/>
    </location>
</feature>
<evidence type="ECO:0000256" key="2">
    <source>
        <dbReference type="ARBA" id="ARBA00022475"/>
    </source>
</evidence>
<evidence type="ECO:0000256" key="7">
    <source>
        <dbReference type="SAM" id="MobiDB-lite"/>
    </source>
</evidence>
<evidence type="ECO:0000313" key="12">
    <source>
        <dbReference type="Proteomes" id="UP000094707"/>
    </source>
</evidence>
<dbReference type="EMBL" id="LT607756">
    <property type="protein sequence ID" value="SCG86328.1"/>
    <property type="molecule type" value="Genomic_DNA"/>
</dbReference>
<dbReference type="RefSeq" id="WP_331709791.1">
    <property type="nucleotide sequence ID" value="NZ_LT607756.1"/>
</dbReference>
<evidence type="ECO:0000259" key="9">
    <source>
        <dbReference type="Pfam" id="PF02687"/>
    </source>
</evidence>
<keyword evidence="11" id="KW-0067">ATP-binding</keyword>
<dbReference type="Pfam" id="PF12704">
    <property type="entry name" value="MacB_PCD"/>
    <property type="match status" value="1"/>
</dbReference>
<comment type="similarity">
    <text evidence="6">Belongs to the ABC-4 integral membrane protein family.</text>
</comment>
<evidence type="ECO:0000256" key="6">
    <source>
        <dbReference type="ARBA" id="ARBA00038076"/>
    </source>
</evidence>
<reference evidence="11 12" key="1">
    <citation type="submission" date="2016-08" db="EMBL/GenBank/DDBJ databases">
        <authorList>
            <person name="Seilhamer J.J."/>
        </authorList>
    </citation>
    <scope>NUCLEOTIDE SEQUENCE [LARGE SCALE GENOMIC DNA]</scope>
    <source>
        <strain evidence="11">Buetzberg</strain>
    </source>
</reference>
<evidence type="ECO:0000313" key="11">
    <source>
        <dbReference type="EMBL" id="SCG86328.1"/>
    </source>
</evidence>
<dbReference type="InterPro" id="IPR025857">
    <property type="entry name" value="MacB_PCD"/>
</dbReference>
<keyword evidence="11" id="KW-0547">Nucleotide-binding</keyword>
<name>A0A1D3L445_9EURY</name>
<dbReference type="AlphaFoldDB" id="A0A1D3L445"/>
<dbReference type="STRING" id="118062.MCBB_1777"/>
<dbReference type="Proteomes" id="UP000094707">
    <property type="component" value="Chromosome I"/>
</dbReference>
<dbReference type="GO" id="GO:0005886">
    <property type="term" value="C:plasma membrane"/>
    <property type="evidence" value="ECO:0007669"/>
    <property type="project" value="UniProtKB-SubCell"/>
</dbReference>
<evidence type="ECO:0000256" key="3">
    <source>
        <dbReference type="ARBA" id="ARBA00022692"/>
    </source>
</evidence>
<evidence type="ECO:0000259" key="10">
    <source>
        <dbReference type="Pfam" id="PF12704"/>
    </source>
</evidence>
<proteinExistence type="inferred from homology"/>
<dbReference type="EC" id="3.6.3.-" evidence="11"/>
<keyword evidence="3 8" id="KW-0812">Transmembrane</keyword>
<feature type="domain" description="ABC3 transporter permease C-terminal" evidence="9">
    <location>
        <begin position="250"/>
        <end position="366"/>
    </location>
</feature>
<dbReference type="Pfam" id="PF02687">
    <property type="entry name" value="FtsX"/>
    <property type="match status" value="1"/>
</dbReference>
<feature type="transmembrane region" description="Helical" evidence="8">
    <location>
        <begin position="292"/>
        <end position="318"/>
    </location>
</feature>
<keyword evidence="12" id="KW-1185">Reference proteome</keyword>
<feature type="domain" description="MacB-like periplasmic core" evidence="10">
    <location>
        <begin position="2"/>
        <end position="219"/>
    </location>
</feature>
<dbReference type="InterPro" id="IPR050250">
    <property type="entry name" value="Macrolide_Exporter_MacB"/>
</dbReference>
<dbReference type="PATRIC" id="fig|129848.4.peg.1815"/>
<protein>
    <submittedName>
        <fullName evidence="11">Macrolide export ATP-binding/permease protein MacB</fullName>
        <ecNumber evidence="11">3.6.3.-</ecNumber>
    </submittedName>
</protein>
<dbReference type="GeneID" id="30412615"/>
<dbReference type="GO" id="GO:0022857">
    <property type="term" value="F:transmembrane transporter activity"/>
    <property type="evidence" value="ECO:0007669"/>
    <property type="project" value="TreeGrafter"/>
</dbReference>
<evidence type="ECO:0000256" key="8">
    <source>
        <dbReference type="SAM" id="Phobius"/>
    </source>
</evidence>
<keyword evidence="4 8" id="KW-1133">Transmembrane helix</keyword>
<feature type="compositionally biased region" description="Low complexity" evidence="7">
    <location>
        <begin position="61"/>
        <end position="74"/>
    </location>
</feature>
<evidence type="ECO:0000256" key="4">
    <source>
        <dbReference type="ARBA" id="ARBA00022989"/>
    </source>
</evidence>
<feature type="transmembrane region" description="Helical" evidence="8">
    <location>
        <begin position="249"/>
        <end position="272"/>
    </location>
</feature>
<feature type="region of interest" description="Disordered" evidence="7">
    <location>
        <begin position="49"/>
        <end position="74"/>
    </location>
</feature>
<dbReference type="KEGG" id="mcub:MCBB_1777"/>
<gene>
    <name evidence="11" type="primary">macB 5</name>
    <name evidence="11" type="ORF">MCBB_1777</name>
</gene>
<dbReference type="GO" id="GO:0005524">
    <property type="term" value="F:ATP binding"/>
    <property type="evidence" value="ECO:0007669"/>
    <property type="project" value="UniProtKB-KW"/>
</dbReference>
<comment type="subcellular location">
    <subcellularLocation>
        <location evidence="1">Cell membrane</location>
        <topology evidence="1">Multi-pass membrane protein</topology>
    </subcellularLocation>
</comment>
<keyword evidence="2" id="KW-1003">Cell membrane</keyword>
<dbReference type="PANTHER" id="PTHR30572:SF4">
    <property type="entry name" value="ABC TRANSPORTER PERMEASE YTRF"/>
    <property type="match status" value="1"/>
</dbReference>
<dbReference type="PANTHER" id="PTHR30572">
    <property type="entry name" value="MEMBRANE COMPONENT OF TRANSPORTER-RELATED"/>
    <property type="match status" value="1"/>
</dbReference>
<evidence type="ECO:0000256" key="5">
    <source>
        <dbReference type="ARBA" id="ARBA00023136"/>
    </source>
</evidence>
<accession>A0A1D3L445</accession>
<organism evidence="11 12">
    <name type="scientific">Methanobacterium congolense</name>
    <dbReference type="NCBI Taxonomy" id="118062"/>
    <lineage>
        <taxon>Archaea</taxon>
        <taxon>Methanobacteriati</taxon>
        <taxon>Methanobacteriota</taxon>
        <taxon>Methanomada group</taxon>
        <taxon>Methanobacteria</taxon>
        <taxon>Methanobacteriales</taxon>
        <taxon>Methanobacteriaceae</taxon>
        <taxon>Methanobacterium</taxon>
    </lineage>
</organism>
<feature type="compositionally biased region" description="Gly residues" evidence="7">
    <location>
        <begin position="49"/>
        <end position="58"/>
    </location>
</feature>
<dbReference type="InterPro" id="IPR003838">
    <property type="entry name" value="ABC3_permease_C"/>
</dbReference>
<evidence type="ECO:0000256" key="1">
    <source>
        <dbReference type="ARBA" id="ARBA00004651"/>
    </source>
</evidence>
<keyword evidence="11" id="KW-0378">Hydrolase</keyword>
<sequence length="373" mass="38020">MAIFGIAIGIAAVVGLGLVTDGLTTSTQKALTAGAADLTVVSVNSMGAGGAGGQGPGGDQSSATISTNSSTSTGTINETMVDNILDIGGVKDATGVLETRFTVSGSQMPLTVMGMDGSKISLADAVITNGSTYSSANEVIIGTTAAKTMNKTIGDTITLSNETFKVVGIYQTGDVMEDGGVFMSLSALQSLTNSTGTVSSIMVKADNSNNTDSLTKTIESTYSNLTTTDSMASMGRMNNGLSVIETGSWAVSLLAVLISAVIVVLTMVKSVVERTREIGVLKAVGWTSKRVLLMIIGESIVLAVMASILGVGFGIVFAEILSASNFLPGIQLAFSAGLFLKAIGVAAVLGILCGLYPAYRASRLSPTEALRYE</sequence>
<dbReference type="GO" id="GO:0016787">
    <property type="term" value="F:hydrolase activity"/>
    <property type="evidence" value="ECO:0007669"/>
    <property type="project" value="UniProtKB-KW"/>
</dbReference>